<dbReference type="GeneID" id="106073897"/>
<dbReference type="CDD" id="cd05356">
    <property type="entry name" value="17beta-HSD1_like_SDR_c"/>
    <property type="match status" value="1"/>
</dbReference>
<dbReference type="InterPro" id="IPR002347">
    <property type="entry name" value="SDR_fam"/>
</dbReference>
<name>A0A9W3BJW0_BIOGL</name>
<evidence type="ECO:0000256" key="2">
    <source>
        <dbReference type="ARBA" id="ARBA00006484"/>
    </source>
</evidence>
<feature type="transmembrane region" description="Helical" evidence="6">
    <location>
        <begin position="7"/>
        <end position="29"/>
    </location>
</feature>
<proteinExistence type="inferred from homology"/>
<dbReference type="PIRSF" id="PIRSF000126">
    <property type="entry name" value="11-beta-HSD1"/>
    <property type="match status" value="1"/>
</dbReference>
<dbReference type="InterPro" id="IPR036291">
    <property type="entry name" value="NAD(P)-bd_dom_sf"/>
</dbReference>
<dbReference type="Pfam" id="PF00106">
    <property type="entry name" value="adh_short"/>
    <property type="match status" value="1"/>
</dbReference>
<protein>
    <submittedName>
        <fullName evidence="8">Very-long-chain 3-oxoacyl-CoA reductase-like</fullName>
    </submittedName>
</protein>
<organism evidence="7 8">
    <name type="scientific">Biomphalaria glabrata</name>
    <name type="common">Bloodfluke planorb</name>
    <name type="synonym">Freshwater snail</name>
    <dbReference type="NCBI Taxonomy" id="6526"/>
    <lineage>
        <taxon>Eukaryota</taxon>
        <taxon>Metazoa</taxon>
        <taxon>Spiralia</taxon>
        <taxon>Lophotrochozoa</taxon>
        <taxon>Mollusca</taxon>
        <taxon>Gastropoda</taxon>
        <taxon>Heterobranchia</taxon>
        <taxon>Euthyneura</taxon>
        <taxon>Panpulmonata</taxon>
        <taxon>Hygrophila</taxon>
        <taxon>Lymnaeoidea</taxon>
        <taxon>Planorbidae</taxon>
        <taxon>Biomphalaria</taxon>
    </lineage>
</organism>
<evidence type="ECO:0000256" key="5">
    <source>
        <dbReference type="RuleBase" id="RU000363"/>
    </source>
</evidence>
<dbReference type="Gene3D" id="3.40.50.720">
    <property type="entry name" value="NAD(P)-binding Rossmann-like Domain"/>
    <property type="match status" value="1"/>
</dbReference>
<dbReference type="OMA" id="SGHWNHE"/>
<dbReference type="InterPro" id="IPR051019">
    <property type="entry name" value="VLCFA-Steroid_DH"/>
</dbReference>
<evidence type="ECO:0000256" key="1">
    <source>
        <dbReference type="ARBA" id="ARBA00004240"/>
    </source>
</evidence>
<dbReference type="GO" id="GO:0005783">
    <property type="term" value="C:endoplasmic reticulum"/>
    <property type="evidence" value="ECO:0007669"/>
    <property type="project" value="UniProtKB-SubCell"/>
</dbReference>
<dbReference type="Proteomes" id="UP001165740">
    <property type="component" value="Chromosome 10"/>
</dbReference>
<dbReference type="PROSITE" id="PS00061">
    <property type="entry name" value="ADH_SHORT"/>
    <property type="match status" value="1"/>
</dbReference>
<dbReference type="PANTHER" id="PTHR43899">
    <property type="entry name" value="RH59310P"/>
    <property type="match status" value="1"/>
</dbReference>
<keyword evidence="6" id="KW-1133">Transmembrane helix</keyword>
<evidence type="ECO:0000256" key="4">
    <source>
        <dbReference type="ARBA" id="ARBA00023002"/>
    </source>
</evidence>
<dbReference type="PANTHER" id="PTHR43899:SF13">
    <property type="entry name" value="RH59310P"/>
    <property type="match status" value="1"/>
</dbReference>
<comment type="subcellular location">
    <subcellularLocation>
        <location evidence="1">Endoplasmic reticulum</location>
    </subcellularLocation>
</comment>
<keyword evidence="7" id="KW-1185">Reference proteome</keyword>
<accession>A0A9W3BJW0</accession>
<keyword evidence="4" id="KW-0560">Oxidoreductase</keyword>
<dbReference type="InterPro" id="IPR020904">
    <property type="entry name" value="Sc_DH/Rdtase_CS"/>
</dbReference>
<keyword evidence="6" id="KW-0812">Transmembrane</keyword>
<dbReference type="RefSeq" id="XP_055899708.1">
    <property type="nucleotide sequence ID" value="XM_056043733.1"/>
</dbReference>
<keyword evidence="3" id="KW-0521">NADP</keyword>
<dbReference type="FunFam" id="3.40.50.720:FF:000137">
    <property type="entry name" value="Hydroxysteroid (17-beta) dehydrogenase 3"/>
    <property type="match status" value="1"/>
</dbReference>
<evidence type="ECO:0000313" key="8">
    <source>
        <dbReference type="RefSeq" id="XP_055899708.1"/>
    </source>
</evidence>
<gene>
    <name evidence="8" type="primary">LOC106073897</name>
</gene>
<dbReference type="PRINTS" id="PR00081">
    <property type="entry name" value="GDHRDH"/>
</dbReference>
<evidence type="ECO:0000256" key="3">
    <source>
        <dbReference type="ARBA" id="ARBA00022857"/>
    </source>
</evidence>
<keyword evidence="6" id="KW-0472">Membrane</keyword>
<sequence length="319" mass="34649">MSEIIKQYLGASADIFSVIGALVTGYLAFKVAVGVFRFLNAYLLSGALGLSANLRKAGLWGVVTGCTDGIGKAYAEQLAARGLNVVLLSRTLSKLTELATELEEQYKVKTLVIVADFTKLDIYDDIKSHLVSLDIAVLVNNVGTSYDHPEYFAQLNQPNFVQDLVTMNCIAAAKMTELVLPKMVDKKCGYIINVGSSSGTFHVPLLSLYSASKAFIDVFSRCLQQEYSSHGITIQCISPFFVVSKLSKMRKSNLLVPSPTALVKSALNTVGVLANTTGYWSHEIQALVMSVVPSYFVKNSLLAARARALRNKVNSAKMQ</sequence>
<dbReference type="PRINTS" id="PR00080">
    <property type="entry name" value="SDRFAMILY"/>
</dbReference>
<reference evidence="8" key="1">
    <citation type="submission" date="2025-08" db="UniProtKB">
        <authorList>
            <consortium name="RefSeq"/>
        </authorList>
    </citation>
    <scope>IDENTIFICATION</scope>
</reference>
<evidence type="ECO:0000256" key="6">
    <source>
        <dbReference type="SAM" id="Phobius"/>
    </source>
</evidence>
<dbReference type="OrthoDB" id="5545019at2759"/>
<comment type="similarity">
    <text evidence="2 5">Belongs to the short-chain dehydrogenases/reductases (SDR) family.</text>
</comment>
<dbReference type="GO" id="GO:0016491">
    <property type="term" value="F:oxidoreductase activity"/>
    <property type="evidence" value="ECO:0007669"/>
    <property type="project" value="UniProtKB-KW"/>
</dbReference>
<evidence type="ECO:0000313" key="7">
    <source>
        <dbReference type="Proteomes" id="UP001165740"/>
    </source>
</evidence>
<dbReference type="AlphaFoldDB" id="A0A9W3BJW0"/>
<dbReference type="SUPFAM" id="SSF51735">
    <property type="entry name" value="NAD(P)-binding Rossmann-fold domains"/>
    <property type="match status" value="1"/>
</dbReference>